<proteinExistence type="predicted"/>
<feature type="region of interest" description="Disordered" evidence="1">
    <location>
        <begin position="820"/>
        <end position="840"/>
    </location>
</feature>
<dbReference type="SUPFAM" id="SSF50156">
    <property type="entry name" value="PDZ domain-like"/>
    <property type="match status" value="2"/>
</dbReference>
<feature type="region of interest" description="Disordered" evidence="1">
    <location>
        <begin position="695"/>
        <end position="728"/>
    </location>
</feature>
<feature type="compositionally biased region" description="Low complexity" evidence="1">
    <location>
        <begin position="911"/>
        <end position="922"/>
    </location>
</feature>
<dbReference type="InterPro" id="IPR001478">
    <property type="entry name" value="PDZ"/>
</dbReference>
<evidence type="ECO:0000259" key="2">
    <source>
        <dbReference type="PROSITE" id="PS50106"/>
    </source>
</evidence>
<dbReference type="InterPro" id="IPR036034">
    <property type="entry name" value="PDZ_sf"/>
</dbReference>
<feature type="region of interest" description="Disordered" evidence="1">
    <location>
        <begin position="417"/>
        <end position="562"/>
    </location>
</feature>
<feature type="compositionally biased region" description="Pro residues" evidence="1">
    <location>
        <begin position="505"/>
        <end position="521"/>
    </location>
</feature>
<feature type="compositionally biased region" description="Polar residues" evidence="1">
    <location>
        <begin position="824"/>
        <end position="839"/>
    </location>
</feature>
<evidence type="ECO:0000313" key="3">
    <source>
        <dbReference type="EMBL" id="UYV73052.1"/>
    </source>
</evidence>
<feature type="compositionally biased region" description="Polar residues" evidence="1">
    <location>
        <begin position="475"/>
        <end position="492"/>
    </location>
</feature>
<dbReference type="PROSITE" id="PS50106">
    <property type="entry name" value="PDZ"/>
    <property type="match status" value="1"/>
</dbReference>
<dbReference type="PANTHER" id="PTHR48484:SF2">
    <property type="entry name" value="PRO-INTERLEUKIN-16"/>
    <property type="match status" value="1"/>
</dbReference>
<dbReference type="EMBL" id="CP092872">
    <property type="protein sequence ID" value="UYV73052.1"/>
    <property type="molecule type" value="Genomic_DNA"/>
</dbReference>
<sequence length="1117" mass="122414">MELPCEEEYGPCCARLPPDGHEVPLSYFDPHPGATCPPILASKISSSSSSCEDSGVFFEDTEPKILAEKCKAASRYVNLRSKEYSEENGNPYFDSADELESISSVNSHSTYSAMDKSKRAPVTEDMALMLSQDCAKTVEEPRQHSRLPPAPSRDRSIYSSSGYSKNSSNLTFKEKLAMFTKAEQEGKKNSTSFTPHSMKHAVSSDNLFKCNTDLRPICPHPSFYENKWVSTTNVFATSTTMSESRTIVNSSACPESPILEQPSPEVPPVIPRKHSVESMYPQSQLMGFKRYSLSSLGTVKSGEDYFKKSTSSIFESKSSSVSKFKGLVIPNKISQNNILGKSLPTLVGPDPSTVAKSQPIKLQPRYQTSMLSSPQETLHQENGLNMHSLLSEPPWKGGTHSLPKYSPAFKRRTLELPKARSPTPPLSPQSPTPSSPSSACSSNASSTTKPNMFHFSLTHSKPVVPLLPEKPNMSPPSISSETDTVGSISPELNTPIIPSKKCEVPQPPPLPAKRPPPPLPAKPSLDRSKQVEKPQAPPRTVSLPNGVVSEFEGKPVSDNSPICEDAEVNRSEMVDKVAEIIGLSIDNLPKRPSLPPPSVDQNSTAMARLDLLIGSPPLQIEREKSEEPNADPVVMENNLPSINDDEDIKNQHNLQLQNHYESLNKSTPIIDNIESTKLIKELSLEKQDYWSDINKRAPSSKHDSDDDAYSSVSQKTDDSRNTMDDSCSDLTCDSCELKPKKLSQQKTVLKTYIENTDSAKNFKALAERWEQRSGDSGTETPVQPPSPPAVPPPYKKESYKPAYKDITARIPHMLMPRVVEENSVDSSRSPPRDTYQTSRRSVDHYIETRNFRQSLEYLGPPRAKVIASSKSVSDICKAFESQVQNTSTVVIKTPQWQQQQHHNLVRHQRMSSVDSTASESSSTPAHYGSMGSLASSCSLQEDEAEITVVIRREGDCGGSAGIALAGGADCEVKDITVHRVIVGSPADRDGRVRRGDRLLSINGRSLRGVSHRHALELLKSPRQELVLVLARNSTLDAASITDESPVAGEKGPTQLVTLIKDGAGLGFIIEGGKDSPLGDRPICIKRIFKLNTVHLGISPSKNPLVTSCTSNGLRHRL</sequence>
<organism evidence="3 4">
    <name type="scientific">Cordylochernes scorpioides</name>
    <dbReference type="NCBI Taxonomy" id="51811"/>
    <lineage>
        <taxon>Eukaryota</taxon>
        <taxon>Metazoa</taxon>
        <taxon>Ecdysozoa</taxon>
        <taxon>Arthropoda</taxon>
        <taxon>Chelicerata</taxon>
        <taxon>Arachnida</taxon>
        <taxon>Pseudoscorpiones</taxon>
        <taxon>Cheliferoidea</taxon>
        <taxon>Chernetidae</taxon>
        <taxon>Cordylochernes</taxon>
    </lineage>
</organism>
<reference evidence="3 4" key="1">
    <citation type="submission" date="2022-01" db="EMBL/GenBank/DDBJ databases">
        <title>A chromosomal length assembly of Cordylochernes scorpioides.</title>
        <authorList>
            <person name="Zeh D."/>
            <person name="Zeh J."/>
        </authorList>
    </citation>
    <scope>NUCLEOTIDE SEQUENCE [LARGE SCALE GENOMIC DNA]</scope>
    <source>
        <strain evidence="3">IN4F17</strain>
        <tissue evidence="3">Whole Body</tissue>
    </source>
</reference>
<dbReference type="SMART" id="SM00228">
    <property type="entry name" value="PDZ"/>
    <property type="match status" value="1"/>
</dbReference>
<dbReference type="InterPro" id="IPR055287">
    <property type="entry name" value="IL-16-like"/>
</dbReference>
<keyword evidence="4" id="KW-1185">Reference proteome</keyword>
<dbReference type="Proteomes" id="UP001235939">
    <property type="component" value="Chromosome 10"/>
</dbReference>
<evidence type="ECO:0000256" key="1">
    <source>
        <dbReference type="SAM" id="MobiDB-lite"/>
    </source>
</evidence>
<feature type="compositionally biased region" description="Pro residues" evidence="1">
    <location>
        <begin position="422"/>
        <end position="434"/>
    </location>
</feature>
<feature type="domain" description="PDZ" evidence="2">
    <location>
        <begin position="945"/>
        <end position="1033"/>
    </location>
</feature>
<name>A0ABY6KYS5_9ARAC</name>
<feature type="compositionally biased region" description="Basic and acidic residues" evidence="1">
    <location>
        <begin position="695"/>
        <end position="704"/>
    </location>
</feature>
<feature type="compositionally biased region" description="Low complexity" evidence="1">
    <location>
        <begin position="435"/>
        <end position="448"/>
    </location>
</feature>
<dbReference type="Gene3D" id="2.30.42.10">
    <property type="match status" value="2"/>
</dbReference>
<evidence type="ECO:0000313" key="4">
    <source>
        <dbReference type="Proteomes" id="UP001235939"/>
    </source>
</evidence>
<accession>A0ABY6KYS5</accession>
<dbReference type="PANTHER" id="PTHR48484">
    <property type="entry name" value="PRO-INTERLEUKIN-16"/>
    <property type="match status" value="1"/>
</dbReference>
<gene>
    <name evidence="3" type="ORF">LAZ67_10001675</name>
</gene>
<feature type="region of interest" description="Disordered" evidence="1">
    <location>
        <begin position="616"/>
        <end position="646"/>
    </location>
</feature>
<protein>
    <submittedName>
        <fullName evidence="3">IL16</fullName>
    </submittedName>
</protein>
<feature type="region of interest" description="Disordered" evidence="1">
    <location>
        <begin position="137"/>
        <end position="165"/>
    </location>
</feature>
<feature type="region of interest" description="Disordered" evidence="1">
    <location>
        <begin position="769"/>
        <end position="797"/>
    </location>
</feature>
<feature type="compositionally biased region" description="Pro residues" evidence="1">
    <location>
        <begin position="782"/>
        <end position="793"/>
    </location>
</feature>
<dbReference type="Pfam" id="PF00595">
    <property type="entry name" value="PDZ"/>
    <property type="match status" value="1"/>
</dbReference>
<feature type="region of interest" description="Disordered" evidence="1">
    <location>
        <begin position="909"/>
        <end position="933"/>
    </location>
</feature>